<organism evidence="5 6">
    <name type="scientific">Ornithorhynchus anatinus</name>
    <name type="common">Duckbill platypus</name>
    <dbReference type="NCBI Taxonomy" id="9258"/>
    <lineage>
        <taxon>Eukaryota</taxon>
        <taxon>Metazoa</taxon>
        <taxon>Chordata</taxon>
        <taxon>Craniata</taxon>
        <taxon>Vertebrata</taxon>
        <taxon>Euteleostomi</taxon>
        <taxon>Mammalia</taxon>
        <taxon>Monotremata</taxon>
        <taxon>Ornithorhynchidae</taxon>
        <taxon>Ornithorhynchus</taxon>
    </lineage>
</organism>
<keyword evidence="1" id="KW-0175">Coiled coil</keyword>
<evidence type="ECO:0000313" key="5">
    <source>
        <dbReference type="Ensembl" id="ENSOANP00000033905.1"/>
    </source>
</evidence>
<dbReference type="PANTHER" id="PTHR46501:SF2">
    <property type="entry name" value="MYOMEGALIN"/>
    <property type="match status" value="1"/>
</dbReference>
<dbReference type="GO" id="GO:0060090">
    <property type="term" value="F:molecular adaptor activity"/>
    <property type="evidence" value="ECO:0000318"/>
    <property type="project" value="GO_Central"/>
</dbReference>
<dbReference type="PANTHER" id="PTHR46501">
    <property type="entry name" value="MYOMEGALIN"/>
    <property type="match status" value="1"/>
</dbReference>
<feature type="coiled-coil region" evidence="1">
    <location>
        <begin position="402"/>
        <end position="464"/>
    </location>
</feature>
<keyword evidence="6" id="KW-1185">Reference proteome</keyword>
<feature type="compositionally biased region" description="Basic and acidic residues" evidence="2">
    <location>
        <begin position="243"/>
        <end position="253"/>
    </location>
</feature>
<dbReference type="GO" id="GO:0005794">
    <property type="term" value="C:Golgi apparatus"/>
    <property type="evidence" value="ECO:0000318"/>
    <property type="project" value="GO_Central"/>
</dbReference>
<sequence>MKECCRICARELCGNQRRWIFHTASKLNLQVLLSHVLGSPAAKCAFMLDRVYRFDHGHAPGVEALSIERVQKLLLEKDRLKACIAGLYRRNNEEPEARGAGGTVDISGLPDARYAALLREDFAYSGYECWAEHEDQLPEPHGCQAAAEGSGTRPRRCRGCAVLRVADSDYEAICKVPRKVARSVSCGASSRWSASTCTEEPAEAGPADWPSAQGPGDGESMEEGTPGSSLESLEDPAGASPPRHKDGEADRGGPEFPKWDCGPEGMVGPEGPGAQPACGHRLDLALSLIRSCGYKPVHSPRGSKLPIPVKISPPGTAAGQPEPDGASPGFAARAAGKSPSRPSLGFPLDLSDLLELWEELWEEYLPLHIQPAAEEHPLLQDLNLSAVTAVPASGEDETGPLLAELEEKIQQTEATNEVLQRKLRDVSSELESVLEVSRRQDRTIQSLEEALKSRESEVEELHHVIEGQNEAVAKLQGPLDRSQLGQLQASTPAQLQAALLELQNALACSQLEVQTLQRAARRGERQLAEAGRRGQLAEAEAREGQQQQEATRRHNQELHGILQRLRGELQQKTQQLRALESEKDSEIRARDQSIQHLTLSLRQKEQLLQEYRELQQLQRQQSNGEGAPEARDLLTEKLRQRILDRDVALERAVDEKFTAVEEKERELGQLRLALRERDRDVERLCSVLSSNEATMQSLESLLQAKGLEAEQLSTCCQNLQWLRSEGEAAFGRWREEQTALVQQLQTSLHQRNQELEDLGARLLHELGASLPAEELCLRLQWKEKLLQDVLADRTKQSEEHGAELQALLQATSTREQESQSRPRSQHDSMLASLGKLLALNPGHRVAKNRQSPAQGGRDPVPTASPFLGFTRWSPLPTESLAPDLGGPGQSSEARGRRHCRLTDSRGRRGRAPARSGPRAQAASAPQRELSTLQAVVAQQEAALQAQAADVETLTRSVQIKEDFIKDLQVQLVDPEEMPAVERLSQEVLLLREKVALAQAPESGAPGRQREQLLQALDELLEERRRLNEALEAERQLYGSLVRAHAQPDGLERSLQAELAGAQALRGRLEEALGRSVERLCALETLATIGGGEPARAPPEHAF</sequence>
<feature type="region of interest" description="Disordered" evidence="2">
    <location>
        <begin position="845"/>
        <end position="927"/>
    </location>
</feature>
<feature type="region of interest" description="Disordered" evidence="2">
    <location>
        <begin position="525"/>
        <end position="554"/>
    </location>
</feature>
<dbReference type="InterPro" id="IPR056273">
    <property type="entry name" value="CDK5RAP2_MYOME_CC"/>
</dbReference>
<feature type="region of interest" description="Disordered" evidence="2">
    <location>
        <begin position="297"/>
        <end position="344"/>
    </location>
</feature>
<reference evidence="5" key="1">
    <citation type="submission" date="2025-08" db="UniProtKB">
        <authorList>
            <consortium name="Ensembl"/>
        </authorList>
    </citation>
    <scope>IDENTIFICATION</scope>
    <source>
        <strain evidence="5">Glennie</strain>
    </source>
</reference>
<evidence type="ECO:0000256" key="1">
    <source>
        <dbReference type="SAM" id="Coils"/>
    </source>
</evidence>
<feature type="domain" description="CDK5 regulatory subunit-associated protein 2/Myomegalin coiled coil" evidence="4">
    <location>
        <begin position="967"/>
        <end position="1088"/>
    </location>
</feature>
<feature type="compositionally biased region" description="Low complexity" evidence="2">
    <location>
        <begin position="533"/>
        <end position="549"/>
    </location>
</feature>
<dbReference type="Bgee" id="ENSOANG00000042306">
    <property type="expression patterns" value="Expressed in heart and 7 other cell types or tissues"/>
</dbReference>
<dbReference type="GO" id="GO:0007098">
    <property type="term" value="P:centrosome cycle"/>
    <property type="evidence" value="ECO:0000318"/>
    <property type="project" value="GO_Central"/>
</dbReference>
<feature type="compositionally biased region" description="Low complexity" evidence="2">
    <location>
        <begin position="262"/>
        <end position="273"/>
    </location>
</feature>
<dbReference type="AlphaFoldDB" id="A0A6I8MYY6"/>
<dbReference type="Pfam" id="PF23246">
    <property type="entry name" value="CC_CDK5RAP2"/>
    <property type="match status" value="1"/>
</dbReference>
<dbReference type="Ensembl" id="ENSOANT00000062137.1">
    <property type="protein sequence ID" value="ENSOANP00000033905.1"/>
    <property type="gene ID" value="ENSOANG00000042306.1"/>
</dbReference>
<evidence type="ECO:0000313" key="6">
    <source>
        <dbReference type="Proteomes" id="UP000002279"/>
    </source>
</evidence>
<protein>
    <submittedName>
        <fullName evidence="5">Uncharacterized protein</fullName>
    </submittedName>
</protein>
<dbReference type="InParanoid" id="A0A6I8MYY6"/>
<dbReference type="GeneTree" id="ENSGT00950000183190"/>
<dbReference type="GO" id="GO:1903358">
    <property type="term" value="P:regulation of Golgi organization"/>
    <property type="evidence" value="ECO:0000318"/>
    <property type="project" value="GO_Central"/>
</dbReference>
<feature type="region of interest" description="Disordered" evidence="2">
    <location>
        <begin position="197"/>
        <end position="274"/>
    </location>
</feature>
<feature type="domain" description="Short myomegalin-like EB1 binding protein N-terminal" evidence="3">
    <location>
        <begin position="103"/>
        <end position="353"/>
    </location>
</feature>
<accession>A0A6I8MYY6</accession>
<evidence type="ECO:0000259" key="4">
    <source>
        <dbReference type="Pfam" id="PF23246"/>
    </source>
</evidence>
<dbReference type="InterPro" id="IPR052593">
    <property type="entry name" value="MT-associated_AKAP9-binding"/>
</dbReference>
<proteinExistence type="predicted"/>
<dbReference type="Pfam" id="PF18615">
    <property type="entry name" value="SMYLE_N"/>
    <property type="match status" value="1"/>
</dbReference>
<evidence type="ECO:0000256" key="2">
    <source>
        <dbReference type="SAM" id="MobiDB-lite"/>
    </source>
</evidence>
<name>A0A6I8MYY6_ORNAN</name>
<reference evidence="5" key="2">
    <citation type="submission" date="2025-09" db="UniProtKB">
        <authorList>
            <consortium name="Ensembl"/>
        </authorList>
    </citation>
    <scope>IDENTIFICATION</scope>
    <source>
        <strain evidence="5">Glennie</strain>
    </source>
</reference>
<dbReference type="GO" id="GO:0005813">
    <property type="term" value="C:centrosome"/>
    <property type="evidence" value="ECO:0000318"/>
    <property type="project" value="GO_Central"/>
</dbReference>
<feature type="compositionally biased region" description="Low complexity" evidence="2">
    <location>
        <begin position="912"/>
        <end position="927"/>
    </location>
</feature>
<dbReference type="Proteomes" id="UP000002279">
    <property type="component" value="Unplaced"/>
</dbReference>
<dbReference type="OMA" id="SEMEEQW"/>
<evidence type="ECO:0000259" key="3">
    <source>
        <dbReference type="Pfam" id="PF18615"/>
    </source>
</evidence>
<dbReference type="InterPro" id="IPR040947">
    <property type="entry name" value="SMYLE_N"/>
</dbReference>
<feature type="coiled-coil region" evidence="1">
    <location>
        <begin position="1009"/>
        <end position="1036"/>
    </location>
</feature>